<keyword evidence="2" id="KW-1185">Reference proteome</keyword>
<dbReference type="EMBL" id="JAHXZJ010002609">
    <property type="protein sequence ID" value="KAH0540972.1"/>
    <property type="molecule type" value="Genomic_DNA"/>
</dbReference>
<dbReference type="Proteomes" id="UP000826195">
    <property type="component" value="Unassembled WGS sequence"/>
</dbReference>
<organism evidence="1 2">
    <name type="scientific">Cotesia glomerata</name>
    <name type="common">Lepidopteran parasitic wasp</name>
    <name type="synonym">Apanteles glomeratus</name>
    <dbReference type="NCBI Taxonomy" id="32391"/>
    <lineage>
        <taxon>Eukaryota</taxon>
        <taxon>Metazoa</taxon>
        <taxon>Ecdysozoa</taxon>
        <taxon>Arthropoda</taxon>
        <taxon>Hexapoda</taxon>
        <taxon>Insecta</taxon>
        <taxon>Pterygota</taxon>
        <taxon>Neoptera</taxon>
        <taxon>Endopterygota</taxon>
        <taxon>Hymenoptera</taxon>
        <taxon>Apocrita</taxon>
        <taxon>Ichneumonoidea</taxon>
        <taxon>Braconidae</taxon>
        <taxon>Microgastrinae</taxon>
        <taxon>Cotesia</taxon>
    </lineage>
</organism>
<accession>A0AAV7I1C9</accession>
<protein>
    <submittedName>
        <fullName evidence="1">Uncharacterized protein</fullName>
    </submittedName>
</protein>
<evidence type="ECO:0000313" key="1">
    <source>
        <dbReference type="EMBL" id="KAH0540972.1"/>
    </source>
</evidence>
<evidence type="ECO:0000313" key="2">
    <source>
        <dbReference type="Proteomes" id="UP000826195"/>
    </source>
</evidence>
<comment type="caution">
    <text evidence="1">The sequence shown here is derived from an EMBL/GenBank/DDBJ whole genome shotgun (WGS) entry which is preliminary data.</text>
</comment>
<dbReference type="AlphaFoldDB" id="A0AAV7I1C9"/>
<sequence length="136" mass="15368">MPINKKRNATVLINQQERGPVGLNSVSPRARAEPVDDSFLLLFPPSSADQLMPKETRNAKHGDHFPRNPARNPFYATLKGLVASSWTGYSEGLEPSRSDGFKMHLHYWRLVRVKAIEKFEPLLEALSIQVDTNRSD</sequence>
<name>A0AAV7I1C9_COTGL</name>
<gene>
    <name evidence="1" type="ORF">KQX54_020706</name>
</gene>
<reference evidence="1 2" key="1">
    <citation type="journal article" date="2021" name="J. Hered.">
        <title>A chromosome-level genome assembly of the parasitoid wasp, Cotesia glomerata (Hymenoptera: Braconidae).</title>
        <authorList>
            <person name="Pinto B.J."/>
            <person name="Weis J.J."/>
            <person name="Gamble T."/>
            <person name="Ode P.J."/>
            <person name="Paul R."/>
            <person name="Zaspel J.M."/>
        </authorList>
    </citation>
    <scope>NUCLEOTIDE SEQUENCE [LARGE SCALE GENOMIC DNA]</scope>
    <source>
        <strain evidence="1">CgM1</strain>
    </source>
</reference>
<proteinExistence type="predicted"/>